<protein>
    <submittedName>
        <fullName evidence="2">Uncharacterized protein</fullName>
    </submittedName>
</protein>
<feature type="region of interest" description="Disordered" evidence="1">
    <location>
        <begin position="66"/>
        <end position="149"/>
    </location>
</feature>
<accession>A0AAE1JMA1</accession>
<evidence type="ECO:0000313" key="2">
    <source>
        <dbReference type="EMBL" id="KAK4272178.1"/>
    </source>
</evidence>
<organism evidence="2 3">
    <name type="scientific">Acacia crassicarpa</name>
    <name type="common">northern wattle</name>
    <dbReference type="NCBI Taxonomy" id="499986"/>
    <lineage>
        <taxon>Eukaryota</taxon>
        <taxon>Viridiplantae</taxon>
        <taxon>Streptophyta</taxon>
        <taxon>Embryophyta</taxon>
        <taxon>Tracheophyta</taxon>
        <taxon>Spermatophyta</taxon>
        <taxon>Magnoliopsida</taxon>
        <taxon>eudicotyledons</taxon>
        <taxon>Gunneridae</taxon>
        <taxon>Pentapetalae</taxon>
        <taxon>rosids</taxon>
        <taxon>fabids</taxon>
        <taxon>Fabales</taxon>
        <taxon>Fabaceae</taxon>
        <taxon>Caesalpinioideae</taxon>
        <taxon>mimosoid clade</taxon>
        <taxon>Acacieae</taxon>
        <taxon>Acacia</taxon>
    </lineage>
</organism>
<evidence type="ECO:0000313" key="3">
    <source>
        <dbReference type="Proteomes" id="UP001293593"/>
    </source>
</evidence>
<comment type="caution">
    <text evidence="2">The sequence shown here is derived from an EMBL/GenBank/DDBJ whole genome shotgun (WGS) entry which is preliminary data.</text>
</comment>
<name>A0AAE1JMA1_9FABA</name>
<dbReference type="PANTHER" id="PTHR34280">
    <property type="entry name" value="OS01G0920100 PROTEIN"/>
    <property type="match status" value="1"/>
</dbReference>
<dbReference type="EMBL" id="JAWXYG010000005">
    <property type="protein sequence ID" value="KAK4272178.1"/>
    <property type="molecule type" value="Genomic_DNA"/>
</dbReference>
<keyword evidence="3" id="KW-1185">Reference proteome</keyword>
<dbReference type="AlphaFoldDB" id="A0AAE1JMA1"/>
<proteinExistence type="predicted"/>
<evidence type="ECO:0000256" key="1">
    <source>
        <dbReference type="SAM" id="MobiDB-lite"/>
    </source>
</evidence>
<dbReference type="PANTHER" id="PTHR34280:SF2">
    <property type="entry name" value="OS01G0920100 PROTEIN"/>
    <property type="match status" value="1"/>
</dbReference>
<dbReference type="Proteomes" id="UP001293593">
    <property type="component" value="Unassembled WGS sequence"/>
</dbReference>
<gene>
    <name evidence="2" type="ORF">QN277_020766</name>
</gene>
<sequence length="223" mass="24346">MGSCGSVHRNTKTDMKFKLSLGSKANKLVIPPSPVKGKPCNDNCPIHGSKEETFFESKPWLDSDGEDDFYSVNGEFTPSRGSTPVHHSLGNSGVNKTPSEDRNPSSLPESSPTERKKKLVELFRDKDEAEDEKKTGETEKTGNEKEVKTTIQDLLPKSAQSTPYISGVNSVCSSERSMNEDPLTIGEKSGKSVQCCLPSFASCRSFSERRRKMSPAIAANGKP</sequence>
<feature type="compositionally biased region" description="Basic and acidic residues" evidence="1">
    <location>
        <begin position="119"/>
        <end position="148"/>
    </location>
</feature>
<reference evidence="2" key="1">
    <citation type="submission" date="2023-10" db="EMBL/GenBank/DDBJ databases">
        <title>Chromosome-level genome of the transformable northern wattle, Acacia crassicarpa.</title>
        <authorList>
            <person name="Massaro I."/>
            <person name="Sinha N.R."/>
            <person name="Poethig S."/>
            <person name="Leichty A.R."/>
        </authorList>
    </citation>
    <scope>NUCLEOTIDE SEQUENCE</scope>
    <source>
        <strain evidence="2">Acra3RX</strain>
        <tissue evidence="2">Leaf</tissue>
    </source>
</reference>
<dbReference type="InterPro" id="IPR038947">
    <property type="entry name" value="At3g27210-like"/>
</dbReference>